<reference evidence="3" key="2">
    <citation type="submission" date="2012-08" db="EMBL/GenBank/DDBJ databases">
        <authorList>
            <person name="Choi T.-J."/>
        </authorList>
    </citation>
    <scope>NUCLEOTIDE SEQUENCE [LARGE SCALE GENOMIC DNA]</scope>
    <source>
        <strain evidence="3">K-LV1</strain>
    </source>
</reference>
<organism evidence="1 3">
    <name type="scientific">White spot syndrome virus</name>
    <dbReference type="NCBI Taxonomy" id="342409"/>
    <lineage>
        <taxon>Viruses</taxon>
        <taxon>Viruses incertae sedis</taxon>
        <taxon>Naldaviricetes</taxon>
        <taxon>Nimaviridae</taxon>
        <taxon>Whispovirus</taxon>
    </lineage>
</organism>
<reference evidence="1" key="1">
    <citation type="submission" date="2012-08" db="EMBL/GenBank/DDBJ databases">
        <title>Cassytha pubescens and C. glabella (Lauraceae) are not disjunctly distributed between Australia and the Ryukyu Archipelago of Japan - evidence from morphological and molecular data.</title>
        <authorList>
            <person name="Kokubugata G."/>
            <person name="Nakamura K."/>
            <person name="Forster P.I."/>
            <person name="Wilson G.W."/>
            <person name="Holland A.E."/>
            <person name="Hirayama Y."/>
            <person name="Yokota M."/>
        </authorList>
    </citation>
    <scope>NUCLEOTIDE SEQUENCE</scope>
    <source>
        <strain evidence="1">K-LV1</strain>
    </source>
</reference>
<accession>K7WW63</accession>
<protein>
    <submittedName>
        <fullName evidence="2">ORF1262</fullName>
    </submittedName>
    <submittedName>
        <fullName evidence="1">Wsv012</fullName>
    </submittedName>
</protein>
<dbReference type="EMBL" id="JX515788">
    <property type="protein sequence ID" value="AFX59389.1"/>
    <property type="molecule type" value="Genomic_DNA"/>
</dbReference>
<gene>
    <name evidence="1" type="ORF">wssv_00120</name>
</gene>
<dbReference type="Proteomes" id="UP000267516">
    <property type="component" value="Segment"/>
</dbReference>
<dbReference type="Proteomes" id="UP000277283">
    <property type="component" value="Segment"/>
</dbReference>
<evidence type="ECO:0000313" key="1">
    <source>
        <dbReference type="EMBL" id="AFX59389.1"/>
    </source>
</evidence>
<dbReference type="EMBL" id="MF768985">
    <property type="protein sequence ID" value="ATU83798.1"/>
    <property type="molecule type" value="Genomic_DNA"/>
</dbReference>
<sequence>MSKIFSPPLSFHSLNIFSTDAEKDSIEGGLAIDKLFDFFKMGNWFPNTASSLEKFPLLDATRLVVQERVSTMVCFVFTPSIAL</sequence>
<proteinExistence type="predicted"/>
<name>K7WW63_9VIRU</name>
<reference evidence="2" key="3">
    <citation type="journal article" date="2018" name="Aquaculture">
        <title>Complete genome sequence of a white spot syndrome virus associated with a disease incursion in Australia.</title>
        <authorList>
            <person name="Oakey J."/>
            <person name="Smith C.S."/>
        </authorList>
    </citation>
    <scope>NUCLEOTIDE SEQUENCE [LARGE SCALE GENOMIC DNA]</scope>
    <source>
        <strain evidence="2">WSSV-AU</strain>
    </source>
</reference>
<evidence type="ECO:0000313" key="2">
    <source>
        <dbReference type="EMBL" id="ATU83798.1"/>
    </source>
</evidence>
<evidence type="ECO:0000313" key="3">
    <source>
        <dbReference type="Proteomes" id="UP000277283"/>
    </source>
</evidence>